<keyword evidence="2" id="KW-0964">Secreted</keyword>
<dbReference type="InterPro" id="IPR050127">
    <property type="entry name" value="Serine_Proteases_S1"/>
</dbReference>
<dbReference type="InterPro" id="IPR009003">
    <property type="entry name" value="Peptidase_S1_PA"/>
</dbReference>
<evidence type="ECO:0000256" key="3">
    <source>
        <dbReference type="ARBA" id="ARBA00022670"/>
    </source>
</evidence>
<dbReference type="CDD" id="cd00190">
    <property type="entry name" value="Tryp_SPc"/>
    <property type="match status" value="1"/>
</dbReference>
<dbReference type="InterPro" id="IPR033116">
    <property type="entry name" value="TRYPSIN_SER"/>
</dbReference>
<dbReference type="SUPFAM" id="SSF50494">
    <property type="entry name" value="Trypsin-like serine proteases"/>
    <property type="match status" value="1"/>
</dbReference>
<evidence type="ECO:0000313" key="9">
    <source>
        <dbReference type="EMBL" id="AVA17396.1"/>
    </source>
</evidence>
<evidence type="ECO:0000256" key="4">
    <source>
        <dbReference type="ARBA" id="ARBA00022801"/>
    </source>
</evidence>
<dbReference type="EMBL" id="KY661309">
    <property type="protein sequence ID" value="AVA17396.1"/>
    <property type="molecule type" value="mRNA"/>
</dbReference>
<dbReference type="FunFam" id="2.40.10.10:FF:000002">
    <property type="entry name" value="Transmembrane protease serine"/>
    <property type="match status" value="1"/>
</dbReference>
<keyword evidence="4" id="KW-0378">Hydrolase</keyword>
<dbReference type="PANTHER" id="PTHR24264:SF65">
    <property type="entry name" value="SRCR DOMAIN-CONTAINING PROTEIN"/>
    <property type="match status" value="1"/>
</dbReference>
<proteinExistence type="evidence at transcript level"/>
<dbReference type="AlphaFoldDB" id="A0A2P0XIZ7"/>
<sequence length="110" mass="12111">MAGGLAVVSGWGDTTEDGELAEELQQVKIPLLPHWECKWLYKPKKITTNMFCAGRSEKDACQGDSGGPLVKFKRQIGIVSWGEGCARPGFPGVYISIHKLRTWIYNNSGV</sequence>
<feature type="domain" description="Peptidase S1" evidence="8">
    <location>
        <begin position="1"/>
        <end position="109"/>
    </location>
</feature>
<keyword evidence="3" id="KW-0645">Protease</keyword>
<dbReference type="GO" id="GO:0004252">
    <property type="term" value="F:serine-type endopeptidase activity"/>
    <property type="evidence" value="ECO:0007669"/>
    <property type="project" value="InterPro"/>
</dbReference>
<keyword evidence="6" id="KW-1015">Disulfide bond</keyword>
<name>A0A2P0XIZ7_PERAM</name>
<dbReference type="Gene3D" id="2.40.10.10">
    <property type="entry name" value="Trypsin-like serine proteases"/>
    <property type="match status" value="1"/>
</dbReference>
<comment type="similarity">
    <text evidence="7">Belongs to the peptidase S1 family. CLIP subfamily.</text>
</comment>
<evidence type="ECO:0000256" key="1">
    <source>
        <dbReference type="ARBA" id="ARBA00004613"/>
    </source>
</evidence>
<dbReference type="PROSITE" id="PS50240">
    <property type="entry name" value="TRYPSIN_DOM"/>
    <property type="match status" value="1"/>
</dbReference>
<dbReference type="InterPro" id="IPR043504">
    <property type="entry name" value="Peptidase_S1_PA_chymotrypsin"/>
</dbReference>
<keyword evidence="5" id="KW-0720">Serine protease</keyword>
<dbReference type="PANTHER" id="PTHR24264">
    <property type="entry name" value="TRYPSIN-RELATED"/>
    <property type="match status" value="1"/>
</dbReference>
<dbReference type="GO" id="GO:0006508">
    <property type="term" value="P:proteolysis"/>
    <property type="evidence" value="ECO:0007669"/>
    <property type="project" value="UniProtKB-KW"/>
</dbReference>
<reference evidence="9" key="1">
    <citation type="submission" date="2017-02" db="EMBL/GenBank/DDBJ databases">
        <title>Prediction and expression profiling of allergens in Periplaneta americana developmental transcriptome.</title>
        <authorList>
            <person name="Song X."/>
            <person name="Li W."/>
        </authorList>
    </citation>
    <scope>NUCLEOTIDE SEQUENCE</scope>
</reference>
<accession>A0A2P0XIZ7</accession>
<dbReference type="Pfam" id="PF00089">
    <property type="entry name" value="Trypsin"/>
    <property type="match status" value="1"/>
</dbReference>
<dbReference type="PROSITE" id="PS00135">
    <property type="entry name" value="TRYPSIN_SER"/>
    <property type="match status" value="1"/>
</dbReference>
<evidence type="ECO:0000259" key="8">
    <source>
        <dbReference type="PROSITE" id="PS50240"/>
    </source>
</evidence>
<evidence type="ECO:0000256" key="7">
    <source>
        <dbReference type="ARBA" id="ARBA00024195"/>
    </source>
</evidence>
<dbReference type="GO" id="GO:0005615">
    <property type="term" value="C:extracellular space"/>
    <property type="evidence" value="ECO:0007669"/>
    <property type="project" value="TreeGrafter"/>
</dbReference>
<evidence type="ECO:0000256" key="6">
    <source>
        <dbReference type="ARBA" id="ARBA00023157"/>
    </source>
</evidence>
<organism evidence="9">
    <name type="scientific">Periplaneta americana</name>
    <name type="common">American cockroach</name>
    <name type="synonym">Blatta americana</name>
    <dbReference type="NCBI Taxonomy" id="6978"/>
    <lineage>
        <taxon>Eukaryota</taxon>
        <taxon>Metazoa</taxon>
        <taxon>Ecdysozoa</taxon>
        <taxon>Arthropoda</taxon>
        <taxon>Hexapoda</taxon>
        <taxon>Insecta</taxon>
        <taxon>Pterygota</taxon>
        <taxon>Neoptera</taxon>
        <taxon>Polyneoptera</taxon>
        <taxon>Dictyoptera</taxon>
        <taxon>Blattodea</taxon>
        <taxon>Blattoidea</taxon>
        <taxon>Blattidae</taxon>
        <taxon>Blattinae</taxon>
        <taxon>Periplaneta</taxon>
    </lineage>
</organism>
<comment type="subcellular location">
    <subcellularLocation>
        <location evidence="1">Secreted</location>
    </subcellularLocation>
</comment>
<protein>
    <submittedName>
        <fullName evidence="9">Putative Per a allergen</fullName>
    </submittedName>
</protein>
<evidence type="ECO:0000256" key="2">
    <source>
        <dbReference type="ARBA" id="ARBA00022525"/>
    </source>
</evidence>
<dbReference type="InterPro" id="IPR001254">
    <property type="entry name" value="Trypsin_dom"/>
</dbReference>
<dbReference type="SMART" id="SM00020">
    <property type="entry name" value="Tryp_SPc"/>
    <property type="match status" value="1"/>
</dbReference>
<evidence type="ECO:0000256" key="5">
    <source>
        <dbReference type="ARBA" id="ARBA00022825"/>
    </source>
</evidence>